<feature type="coiled-coil region" evidence="2">
    <location>
        <begin position="371"/>
        <end position="403"/>
    </location>
</feature>
<dbReference type="InterPro" id="IPR011990">
    <property type="entry name" value="TPR-like_helical_dom_sf"/>
</dbReference>
<dbReference type="AlphaFoldDB" id="A0AA97HS25"/>
<dbReference type="Pfam" id="PF13424">
    <property type="entry name" value="TPR_12"/>
    <property type="match status" value="2"/>
</dbReference>
<keyword evidence="6" id="KW-1185">Reference proteome</keyword>
<keyword evidence="2" id="KW-0175">Coiled coil</keyword>
<accession>A0AA97HS25</accession>
<dbReference type="Gene3D" id="1.25.40.10">
    <property type="entry name" value="Tetratricopeptide repeat domain"/>
    <property type="match status" value="1"/>
</dbReference>
<dbReference type="PANTHER" id="PTHR10098">
    <property type="entry name" value="RAPSYN-RELATED"/>
    <property type="match status" value="1"/>
</dbReference>
<protein>
    <submittedName>
        <fullName evidence="5">Tetratricopeptide repeat protein</fullName>
    </submittedName>
</protein>
<dbReference type="GO" id="GO:0003677">
    <property type="term" value="F:DNA binding"/>
    <property type="evidence" value="ECO:0007669"/>
    <property type="project" value="InterPro"/>
</dbReference>
<dbReference type="InterPro" id="IPR000792">
    <property type="entry name" value="Tscrpt_reg_LuxR_C"/>
</dbReference>
<dbReference type="SUPFAM" id="SSF46894">
    <property type="entry name" value="C-terminal effector domain of the bipartite response regulators"/>
    <property type="match status" value="1"/>
</dbReference>
<evidence type="ECO:0000313" key="6">
    <source>
        <dbReference type="Proteomes" id="UP001302486"/>
    </source>
</evidence>
<keyword evidence="3" id="KW-1133">Transmembrane helix</keyword>
<keyword evidence="3" id="KW-0812">Transmembrane</keyword>
<feature type="repeat" description="TPR" evidence="1">
    <location>
        <begin position="148"/>
        <end position="181"/>
    </location>
</feature>
<dbReference type="SMART" id="SM00421">
    <property type="entry name" value="HTH_LUXR"/>
    <property type="match status" value="1"/>
</dbReference>
<sequence>MSVVCFSQQKIDSLKTVLANQTSKSETYVDLVNALGYNYWIVDPNESLKYGKQALNLADSLNYLSGKSKANRVLGVAYWSQGNHLDAIKHLNDALEQNKNLNDAEGVANTTLNLAMVYAALDEDEKALAMYDDAITQFTALNLESRIATTYTKIGSVYIKQGRLYDAKEYLTNALKMHTKANFNYGIAEAHNRLGILYVEQGEKEQAYYHIEKSIVYGRKVNDTDGMTSNLIQYGKLLMLDKAFDTAEQHLVLAIKRAKEHNLKRYELEAYKALKELKKQEGKPEEALGYYDKYVALKDSIFNSEKTMRISALEFNNQIEAKEKELELLAEKERTNNTIKWSLIVGLVGLMFFTIFYFLNFKKRIAQRRELQITKEEFNKTELENAKLKQHELTQELEYKNKELTSYTLNFVQKSELFQQLKEKIEALKTATPKQHDRIIRELNQVVKQHINIDRNWEDFKRYFEEVHTGFIAQLKEKHPNLSTNDLRICALTRLNLNIKESATILGITPESVKTARYRLRKKLNLEPNQELLSYFLKLEN</sequence>
<evidence type="ECO:0000256" key="1">
    <source>
        <dbReference type="PROSITE-ProRule" id="PRU00339"/>
    </source>
</evidence>
<dbReference type="SMART" id="SM00028">
    <property type="entry name" value="TPR"/>
    <property type="match status" value="5"/>
</dbReference>
<dbReference type="EMBL" id="CP136521">
    <property type="protein sequence ID" value="WOD44073.1"/>
    <property type="molecule type" value="Genomic_DNA"/>
</dbReference>
<feature type="transmembrane region" description="Helical" evidence="3">
    <location>
        <begin position="341"/>
        <end position="359"/>
    </location>
</feature>
<dbReference type="KEGG" id="hws:RNZ46_02150"/>
<evidence type="ECO:0000259" key="4">
    <source>
        <dbReference type="SMART" id="SM00421"/>
    </source>
</evidence>
<feature type="domain" description="HTH luxR-type" evidence="4">
    <location>
        <begin position="479"/>
        <end position="536"/>
    </location>
</feature>
<evidence type="ECO:0000313" key="5">
    <source>
        <dbReference type="EMBL" id="WOD44073.1"/>
    </source>
</evidence>
<keyword evidence="1" id="KW-0802">TPR repeat</keyword>
<dbReference type="Gene3D" id="1.10.10.10">
    <property type="entry name" value="Winged helix-like DNA-binding domain superfamily/Winged helix DNA-binding domain"/>
    <property type="match status" value="1"/>
</dbReference>
<dbReference type="SUPFAM" id="SSF48452">
    <property type="entry name" value="TPR-like"/>
    <property type="match status" value="1"/>
</dbReference>
<keyword evidence="3" id="KW-0472">Membrane</keyword>
<dbReference type="GO" id="GO:0006355">
    <property type="term" value="P:regulation of DNA-templated transcription"/>
    <property type="evidence" value="ECO:0007669"/>
    <property type="project" value="InterPro"/>
</dbReference>
<reference evidence="6" key="1">
    <citation type="submission" date="2024-06" db="EMBL/GenBank/DDBJ databases">
        <title>Hwangdonia haimaensis gen. nov., sp. nov., a member of the family Flavobacteriaceae isolated from the haima cold seep.</title>
        <authorList>
            <person name="Li J."/>
        </authorList>
    </citation>
    <scope>NUCLEOTIDE SEQUENCE [LARGE SCALE GENOMIC DNA]</scope>
    <source>
        <strain evidence="6">SCSIO 19198</strain>
    </source>
</reference>
<gene>
    <name evidence="5" type="ORF">RNZ46_02150</name>
</gene>
<proteinExistence type="predicted"/>
<dbReference type="PROSITE" id="PS50005">
    <property type="entry name" value="TPR"/>
    <property type="match status" value="1"/>
</dbReference>
<dbReference type="InterPro" id="IPR019734">
    <property type="entry name" value="TPR_rpt"/>
</dbReference>
<dbReference type="InterPro" id="IPR016032">
    <property type="entry name" value="Sig_transdc_resp-reg_C-effctor"/>
</dbReference>
<name>A0AA97HS25_9FLAO</name>
<evidence type="ECO:0000256" key="2">
    <source>
        <dbReference type="SAM" id="Coils"/>
    </source>
</evidence>
<evidence type="ECO:0000256" key="3">
    <source>
        <dbReference type="SAM" id="Phobius"/>
    </source>
</evidence>
<organism evidence="5 6">
    <name type="scientific">Hwangdonia lutea</name>
    <dbReference type="NCBI Taxonomy" id="3075823"/>
    <lineage>
        <taxon>Bacteria</taxon>
        <taxon>Pseudomonadati</taxon>
        <taxon>Bacteroidota</taxon>
        <taxon>Flavobacteriia</taxon>
        <taxon>Flavobacteriales</taxon>
        <taxon>Flavobacteriaceae</taxon>
        <taxon>Hwangdonia</taxon>
    </lineage>
</organism>
<dbReference type="InterPro" id="IPR036388">
    <property type="entry name" value="WH-like_DNA-bd_sf"/>
</dbReference>
<dbReference type="RefSeq" id="WP_316983748.1">
    <property type="nucleotide sequence ID" value="NZ_CP136521.1"/>
</dbReference>
<dbReference type="Proteomes" id="UP001302486">
    <property type="component" value="Chromosome"/>
</dbReference>